<dbReference type="PANTHER" id="PTHR43194:SF2">
    <property type="entry name" value="PEROXISOMAL MEMBRANE PROTEIN LPX1"/>
    <property type="match status" value="1"/>
</dbReference>
<dbReference type="InterPro" id="IPR000073">
    <property type="entry name" value="AB_hydrolase_1"/>
</dbReference>
<dbReference type="Pfam" id="PF00561">
    <property type="entry name" value="Abhydrolase_1"/>
    <property type="match status" value="1"/>
</dbReference>
<dbReference type="InterPro" id="IPR029058">
    <property type="entry name" value="AB_hydrolase_fold"/>
</dbReference>
<sequence length="246" mass="26148">MEPPPAALTMDDPLMVDTGGARLACRVAGAETAPPMVLLHALGEDGSAWAGPMRHLAASHRVYAPDLRGHGGSDRCAEYSFELMRDDVVGLLDALGLGRVTVVGHSMGAVVAYLLAGGWPERVDRLVLEEPPPPVPADPPRTLTDEERAEPAPFDWDMVAAIRRQRDDPDPAHWDVLAAITAPALIVSGGAASHLPQEAMARMARVIPDCRLVTIEAGHMVHAARPEEFTAHVGAFLAEPPGQSPE</sequence>
<keyword evidence="3" id="KW-1185">Reference proteome</keyword>
<dbReference type="GO" id="GO:0016787">
    <property type="term" value="F:hydrolase activity"/>
    <property type="evidence" value="ECO:0007669"/>
    <property type="project" value="UniProtKB-KW"/>
</dbReference>
<dbReference type="Gene3D" id="3.40.50.1820">
    <property type="entry name" value="alpha/beta hydrolase"/>
    <property type="match status" value="1"/>
</dbReference>
<dbReference type="RefSeq" id="WP_285567005.1">
    <property type="nucleotide sequence ID" value="NZ_BSTK01000001.1"/>
</dbReference>
<dbReference type="EMBL" id="BSTK01000001">
    <property type="protein sequence ID" value="GLY82999.1"/>
    <property type="molecule type" value="Genomic_DNA"/>
</dbReference>
<dbReference type="SUPFAM" id="SSF53474">
    <property type="entry name" value="alpha/beta-Hydrolases"/>
    <property type="match status" value="1"/>
</dbReference>
<dbReference type="Proteomes" id="UP001165074">
    <property type="component" value="Unassembled WGS sequence"/>
</dbReference>
<keyword evidence="2" id="KW-0378">Hydrolase</keyword>
<reference evidence="2" key="1">
    <citation type="submission" date="2023-03" db="EMBL/GenBank/DDBJ databases">
        <title>Actinoallomurus iriomotensis NBRC 103684.</title>
        <authorList>
            <person name="Ichikawa N."/>
            <person name="Sato H."/>
            <person name="Tonouchi N."/>
        </authorList>
    </citation>
    <scope>NUCLEOTIDE SEQUENCE</scope>
    <source>
        <strain evidence="2">NBRC 103684</strain>
    </source>
</reference>
<organism evidence="2 3">
    <name type="scientific">Actinoallomurus iriomotensis</name>
    <dbReference type="NCBI Taxonomy" id="478107"/>
    <lineage>
        <taxon>Bacteria</taxon>
        <taxon>Bacillati</taxon>
        <taxon>Actinomycetota</taxon>
        <taxon>Actinomycetes</taxon>
        <taxon>Streptosporangiales</taxon>
        <taxon>Thermomonosporaceae</taxon>
        <taxon>Actinoallomurus</taxon>
    </lineage>
</organism>
<accession>A0A9W6RWA8</accession>
<dbReference type="AlphaFoldDB" id="A0A9W6RWA8"/>
<evidence type="ECO:0000313" key="2">
    <source>
        <dbReference type="EMBL" id="GLY82999.1"/>
    </source>
</evidence>
<dbReference type="InterPro" id="IPR050228">
    <property type="entry name" value="Carboxylesterase_BioH"/>
</dbReference>
<protein>
    <submittedName>
        <fullName evidence="2">Alpha/beta hydrolase</fullName>
    </submittedName>
</protein>
<dbReference type="PANTHER" id="PTHR43194">
    <property type="entry name" value="HYDROLASE ALPHA/BETA FOLD FAMILY"/>
    <property type="match status" value="1"/>
</dbReference>
<evidence type="ECO:0000259" key="1">
    <source>
        <dbReference type="Pfam" id="PF00561"/>
    </source>
</evidence>
<name>A0A9W6RWA8_9ACTN</name>
<feature type="domain" description="AB hydrolase-1" evidence="1">
    <location>
        <begin position="34"/>
        <end position="139"/>
    </location>
</feature>
<evidence type="ECO:0000313" key="3">
    <source>
        <dbReference type="Proteomes" id="UP001165074"/>
    </source>
</evidence>
<dbReference type="PRINTS" id="PR00111">
    <property type="entry name" value="ABHYDROLASE"/>
</dbReference>
<gene>
    <name evidence="2" type="ORF">Airi02_009290</name>
</gene>
<comment type="caution">
    <text evidence="2">The sequence shown here is derived from an EMBL/GenBank/DDBJ whole genome shotgun (WGS) entry which is preliminary data.</text>
</comment>
<proteinExistence type="predicted"/>